<accession>A0AAF0E2X5</accession>
<dbReference type="EMBL" id="CP119940">
    <property type="protein sequence ID" value="WFD04087.1"/>
    <property type="molecule type" value="Genomic_DNA"/>
</dbReference>
<gene>
    <name evidence="2" type="ORF">MOBT1_002789</name>
</gene>
<keyword evidence="3" id="KW-1185">Reference proteome</keyword>
<evidence type="ECO:0000313" key="3">
    <source>
        <dbReference type="Proteomes" id="UP001214603"/>
    </source>
</evidence>
<proteinExistence type="predicted"/>
<dbReference type="Proteomes" id="UP001214603">
    <property type="component" value="Chromosome 7"/>
</dbReference>
<protein>
    <submittedName>
        <fullName evidence="2">Uncharacterized protein</fullName>
    </submittedName>
</protein>
<feature type="chain" id="PRO_5041923991" evidence="1">
    <location>
        <begin position="21"/>
        <end position="282"/>
    </location>
</feature>
<name>A0AAF0E2X5_9BASI</name>
<dbReference type="AlphaFoldDB" id="A0AAF0E2X5"/>
<keyword evidence="1" id="KW-0732">Signal</keyword>
<evidence type="ECO:0000256" key="1">
    <source>
        <dbReference type="SAM" id="SignalP"/>
    </source>
</evidence>
<feature type="signal peptide" evidence="1">
    <location>
        <begin position="1"/>
        <end position="20"/>
    </location>
</feature>
<reference evidence="2" key="1">
    <citation type="submission" date="2023-03" db="EMBL/GenBank/DDBJ databases">
        <title>Mating type loci evolution in Malassezia.</title>
        <authorList>
            <person name="Coelho M.A."/>
        </authorList>
    </citation>
    <scope>NUCLEOTIDE SEQUENCE</scope>
    <source>
        <strain evidence="2">CBS 7876</strain>
    </source>
</reference>
<organism evidence="2 3">
    <name type="scientific">Malassezia obtusa</name>
    <dbReference type="NCBI Taxonomy" id="76774"/>
    <lineage>
        <taxon>Eukaryota</taxon>
        <taxon>Fungi</taxon>
        <taxon>Dikarya</taxon>
        <taxon>Basidiomycota</taxon>
        <taxon>Ustilaginomycotina</taxon>
        <taxon>Malasseziomycetes</taxon>
        <taxon>Malasseziales</taxon>
        <taxon>Malasseziaceae</taxon>
        <taxon>Malassezia</taxon>
    </lineage>
</organism>
<sequence>MHGLLGWAALLGAALGAAHSAAHGVAHAHIVSPDIPRVHAGEAHRIAHNDPSQLAHYDPDAVYNRVSLDNTVHPGHGGGGKGWARPAARGGSMLDVVGNGYREPINVIISGNSDRSVLSEQGLLDYVRSIGFSFECLHIHLGGLQHANLGDGNGWVPQLFEYRSLIYPGSPGAWVGACWESLAGGNHFRVWRQNGTAANTGAWFLAVSKEESAAEHHTIVPNGYDVGRNLLVAAVKHGGSFGGRSWHASVEWVDGLLPAGKQSINHNISIDGRVAVLTVHRT</sequence>
<evidence type="ECO:0000313" key="2">
    <source>
        <dbReference type="EMBL" id="WFD04087.1"/>
    </source>
</evidence>